<organism evidence="2 5">
    <name type="scientific">Mycolicibacter arupensis</name>
    <dbReference type="NCBI Taxonomy" id="342002"/>
    <lineage>
        <taxon>Bacteria</taxon>
        <taxon>Bacillati</taxon>
        <taxon>Actinomycetota</taxon>
        <taxon>Actinomycetes</taxon>
        <taxon>Mycobacteriales</taxon>
        <taxon>Mycobacteriaceae</taxon>
        <taxon>Mycolicibacter</taxon>
    </lineage>
</organism>
<dbReference type="InterPro" id="IPR022062">
    <property type="entry name" value="DUF3618"/>
</dbReference>
<dbReference type="STRING" id="342002.BST15_19505"/>
<feature type="transmembrane region" description="Helical" evidence="1">
    <location>
        <begin position="47"/>
        <end position="69"/>
    </location>
</feature>
<dbReference type="Proteomes" id="UP000034416">
    <property type="component" value="Unassembled WGS sequence"/>
</dbReference>
<name>A0A0F5MSU2_9MYCO</name>
<dbReference type="Proteomes" id="UP000321797">
    <property type="component" value="Unassembled WGS sequence"/>
</dbReference>
<proteinExistence type="predicted"/>
<comment type="caution">
    <text evidence="2">The sequence shown here is derived from an EMBL/GenBank/DDBJ whole genome shotgun (WGS) entry which is preliminary data.</text>
</comment>
<keyword evidence="1" id="KW-0472">Membrane</keyword>
<keyword evidence="1" id="KW-0812">Transmembrane</keyword>
<reference evidence="2" key="2">
    <citation type="submission" date="2015-04" db="EMBL/GenBank/DDBJ databases">
        <title>Genome sequence of Mycobacterium arupense strain GUC1.</title>
        <authorList>
            <person name="Greninger A.L."/>
            <person name="Cunningham G."/>
            <person name="Chiu C.Y."/>
            <person name="Miller S."/>
        </authorList>
    </citation>
    <scope>NUCLEOTIDE SEQUENCE</scope>
    <source>
        <strain evidence="2">GUC1</strain>
    </source>
</reference>
<evidence type="ECO:0000256" key="1">
    <source>
        <dbReference type="SAM" id="Phobius"/>
    </source>
</evidence>
<dbReference type="Pfam" id="PF12277">
    <property type="entry name" value="DUF3618"/>
    <property type="match status" value="1"/>
</dbReference>
<reference evidence="3 6" key="3">
    <citation type="submission" date="2016-12" db="EMBL/GenBank/DDBJ databases">
        <title>The new phylogeny of genus Mycobacterium.</title>
        <authorList>
            <person name="Tortoli E."/>
            <person name="Trovato A."/>
            <person name="Cirillo D.M."/>
        </authorList>
    </citation>
    <scope>NUCLEOTIDE SEQUENCE [LARGE SCALE GENOMIC DNA]</scope>
    <source>
        <strain evidence="3 6">DSM 44942</strain>
    </source>
</reference>
<dbReference type="EMBL" id="MVHH01000069">
    <property type="protein sequence ID" value="OQZ91977.1"/>
    <property type="molecule type" value="Genomic_DNA"/>
</dbReference>
<dbReference type="AlphaFoldDB" id="A0A0F5MSU2"/>
<dbReference type="EMBL" id="LASW01000103">
    <property type="protein sequence ID" value="KKB97825.1"/>
    <property type="molecule type" value="Genomic_DNA"/>
</dbReference>
<accession>A0A0F5MSU2</accession>
<keyword evidence="6" id="KW-1185">Reference proteome</keyword>
<dbReference type="RefSeq" id="WP_046190848.1">
    <property type="nucleotide sequence ID" value="NZ_JACKUJ010000045.1"/>
</dbReference>
<dbReference type="Proteomes" id="UP000192327">
    <property type="component" value="Unassembled WGS sequence"/>
</dbReference>
<evidence type="ECO:0000313" key="4">
    <source>
        <dbReference type="EMBL" id="TXI58886.1"/>
    </source>
</evidence>
<evidence type="ECO:0000313" key="6">
    <source>
        <dbReference type="Proteomes" id="UP000192327"/>
    </source>
</evidence>
<sequence>MAERDPDTIKKDIDQARNQLASTVDILADRANPRRLADRAKARAVEIVTQPAVLASLAGVGGLILVVAIRRFRNR</sequence>
<dbReference type="PATRIC" id="fig|342002.3.peg.3912"/>
<keyword evidence="1" id="KW-1133">Transmembrane helix</keyword>
<evidence type="ECO:0000313" key="7">
    <source>
        <dbReference type="Proteomes" id="UP000321797"/>
    </source>
</evidence>
<reference evidence="5" key="1">
    <citation type="submission" date="2015-04" db="EMBL/GenBank/DDBJ databases">
        <title>Genome sequence of Mycobacterium arupense GUC1.</title>
        <authorList>
            <person name="Greninger A.L."/>
            <person name="Cunningham G."/>
            <person name="Chiu C.Y."/>
            <person name="Miller S."/>
        </authorList>
    </citation>
    <scope>NUCLEOTIDE SEQUENCE [LARGE SCALE GENOMIC DNA]</scope>
    <source>
        <strain evidence="5">GUC1</strain>
    </source>
</reference>
<evidence type="ECO:0000313" key="3">
    <source>
        <dbReference type="EMBL" id="OQZ91977.1"/>
    </source>
</evidence>
<protein>
    <submittedName>
        <fullName evidence="4">DUF3618 domain-containing protein</fullName>
    </submittedName>
</protein>
<dbReference type="EMBL" id="SSGD01000021">
    <property type="protein sequence ID" value="TXI58886.1"/>
    <property type="molecule type" value="Genomic_DNA"/>
</dbReference>
<reference evidence="4 7" key="4">
    <citation type="submission" date="2018-09" db="EMBL/GenBank/DDBJ databases">
        <title>Metagenome Assembled Genomes from an Advanced Water Purification Facility.</title>
        <authorList>
            <person name="Stamps B.W."/>
            <person name="Spear J.R."/>
        </authorList>
    </citation>
    <scope>NUCLEOTIDE SEQUENCE [LARGE SCALE GENOMIC DNA]</scope>
    <source>
        <strain evidence="4">Bin_29_2</strain>
    </source>
</reference>
<evidence type="ECO:0000313" key="5">
    <source>
        <dbReference type="Proteomes" id="UP000034416"/>
    </source>
</evidence>
<evidence type="ECO:0000313" key="2">
    <source>
        <dbReference type="EMBL" id="KKB97825.1"/>
    </source>
</evidence>
<dbReference type="OrthoDB" id="5196933at2"/>
<gene>
    <name evidence="3" type="ORF">BST15_19505</name>
    <name evidence="4" type="ORF">E6Q54_04495</name>
    <name evidence="2" type="ORF">WR43_17365</name>
</gene>